<keyword evidence="6" id="KW-1185">Reference proteome</keyword>
<reference evidence="7" key="1">
    <citation type="submission" date="2025-08" db="UniProtKB">
        <authorList>
            <consortium name="RefSeq"/>
        </authorList>
    </citation>
    <scope>IDENTIFICATION</scope>
    <source>
        <tissue evidence="7">Testes</tissue>
    </source>
</reference>
<dbReference type="GeneID" id="100378667"/>
<dbReference type="PROSITE" id="PS51255">
    <property type="entry name" value="ADPK"/>
    <property type="match status" value="1"/>
</dbReference>
<keyword evidence="5" id="KW-0324">Glycolysis</keyword>
<dbReference type="SUPFAM" id="SSF53613">
    <property type="entry name" value="Ribokinase-like"/>
    <property type="match status" value="1"/>
</dbReference>
<dbReference type="Gene3D" id="3.40.1190.20">
    <property type="match status" value="1"/>
</dbReference>
<protein>
    <submittedName>
        <fullName evidence="7">ADP-dependent glucokinase-like</fullName>
    </submittedName>
</protein>
<evidence type="ECO:0000313" key="7">
    <source>
        <dbReference type="RefSeq" id="XP_002734963.1"/>
    </source>
</evidence>
<organism evidence="6 7">
    <name type="scientific">Saccoglossus kowalevskii</name>
    <name type="common">Acorn worm</name>
    <dbReference type="NCBI Taxonomy" id="10224"/>
    <lineage>
        <taxon>Eukaryota</taxon>
        <taxon>Metazoa</taxon>
        <taxon>Hemichordata</taxon>
        <taxon>Enteropneusta</taxon>
        <taxon>Harrimaniidae</taxon>
        <taxon>Saccoglossus</taxon>
    </lineage>
</organism>
<evidence type="ECO:0000256" key="2">
    <source>
        <dbReference type="ARBA" id="ARBA00022723"/>
    </source>
</evidence>
<dbReference type="InterPro" id="IPR007666">
    <property type="entry name" value="ADP_PFK/GK"/>
</dbReference>
<dbReference type="PANTHER" id="PTHR21208:SF0">
    <property type="entry name" value="ADP-DEPENDENT GLUCOKINASE"/>
    <property type="match status" value="1"/>
</dbReference>
<dbReference type="PANTHER" id="PTHR21208">
    <property type="entry name" value="ADP-DEPENDENT GLUCOKINASE"/>
    <property type="match status" value="1"/>
</dbReference>
<accession>A0ABM0GQA8</accession>
<dbReference type="InterPro" id="IPR029056">
    <property type="entry name" value="Ribokinase-like"/>
</dbReference>
<name>A0ABM0GQA8_SACKO</name>
<evidence type="ECO:0000256" key="4">
    <source>
        <dbReference type="ARBA" id="ARBA00022842"/>
    </source>
</evidence>
<keyword evidence="1" id="KW-0808">Transferase</keyword>
<keyword evidence="3" id="KW-0418">Kinase</keyword>
<dbReference type="Proteomes" id="UP000694865">
    <property type="component" value="Unplaced"/>
</dbReference>
<gene>
    <name evidence="7" type="primary">LOC100378667</name>
</gene>
<sequence length="484" mass="53662">MAYVNSFTFGITVLLVAYFYSRHAPGNWHGVRSVEEATLQGWESRISLPSKRASKVAVGVNGNTDLIVSGTALLKALNATASQGEDHNILNSIHHLQETFSHFFEKGAAAERYFANGEVYKEVIKVADTLPSKQYYVGGNAALAGQKISSIIPDSQVLFVGPVGPKLKKLFHKGITVLESSITPQDEVHLIMEFPRDELWAGRATPIASRFITSNDQANGRMDKLEIFAESIKEFGADMVVLSGLHLLPGQSESFWMQRLDDIVKEISKIPHHIPVHLELASLADTLFMQEVIKKIFPIVNSLGLNEQELSFVSLAGNGPHQQVIESEEGFPEIGIVGDIMHWILQSYGKGNKFGKPSKLTRVHFHSLSFHILVTIKDLWSNSPSSVAMGTRTASQQACGETADLHAENYDMKIPDAFALSVNYAPLRKQIVIYDPMNPVVLWHRENLEFYFSPVLVCRIPRITVGLGDSISAMGLYYSEFKHS</sequence>
<proteinExistence type="predicted"/>
<keyword evidence="2" id="KW-0479">Metal-binding</keyword>
<keyword evidence="4" id="KW-0460">Magnesium</keyword>
<evidence type="ECO:0000256" key="1">
    <source>
        <dbReference type="ARBA" id="ARBA00022679"/>
    </source>
</evidence>
<evidence type="ECO:0000256" key="3">
    <source>
        <dbReference type="ARBA" id="ARBA00022777"/>
    </source>
</evidence>
<dbReference type="RefSeq" id="XP_002734963.1">
    <property type="nucleotide sequence ID" value="XM_002734917.2"/>
</dbReference>
<evidence type="ECO:0000313" key="6">
    <source>
        <dbReference type="Proteomes" id="UP000694865"/>
    </source>
</evidence>
<evidence type="ECO:0000256" key="5">
    <source>
        <dbReference type="ARBA" id="ARBA00023152"/>
    </source>
</evidence>
<dbReference type="Pfam" id="PF04587">
    <property type="entry name" value="ADP_PFK_GK"/>
    <property type="match status" value="1"/>
</dbReference>